<evidence type="ECO:0000256" key="1">
    <source>
        <dbReference type="ARBA" id="ARBA00023002"/>
    </source>
</evidence>
<gene>
    <name evidence="5" type="ORF">MUK42_31051</name>
</gene>
<dbReference type="InterPro" id="IPR036188">
    <property type="entry name" value="FAD/NAD-bd_sf"/>
</dbReference>
<organism evidence="5 6">
    <name type="scientific">Musa troglodytarum</name>
    <name type="common">fe'i banana</name>
    <dbReference type="NCBI Taxonomy" id="320322"/>
    <lineage>
        <taxon>Eukaryota</taxon>
        <taxon>Viridiplantae</taxon>
        <taxon>Streptophyta</taxon>
        <taxon>Embryophyta</taxon>
        <taxon>Tracheophyta</taxon>
        <taxon>Spermatophyta</taxon>
        <taxon>Magnoliopsida</taxon>
        <taxon>Liliopsida</taxon>
        <taxon>Zingiberales</taxon>
        <taxon>Musaceae</taxon>
        <taxon>Musa</taxon>
    </lineage>
</organism>
<dbReference type="Gene3D" id="3.50.50.60">
    <property type="entry name" value="FAD/NAD(P)-binding domain"/>
    <property type="match status" value="1"/>
</dbReference>
<dbReference type="InterPro" id="IPR044560">
    <property type="entry name" value="MOase"/>
</dbReference>
<dbReference type="PANTHER" id="PTHR45934:SF28">
    <property type="entry name" value="OS03G0153100 PROTEIN"/>
    <property type="match status" value="1"/>
</dbReference>
<dbReference type="GO" id="GO:0071949">
    <property type="term" value="F:FAD binding"/>
    <property type="evidence" value="ECO:0007669"/>
    <property type="project" value="InterPro"/>
</dbReference>
<feature type="domain" description="FAD-binding" evidence="4">
    <location>
        <begin position="119"/>
        <end position="443"/>
    </location>
</feature>
<reference evidence="5" key="1">
    <citation type="submission" date="2022-05" db="EMBL/GenBank/DDBJ databases">
        <title>The Musa troglodytarum L. genome provides insights into the mechanism of non-climacteric behaviour and enrichment of carotenoids.</title>
        <authorList>
            <person name="Wang J."/>
        </authorList>
    </citation>
    <scope>NUCLEOTIDE SEQUENCE</scope>
    <source>
        <tissue evidence="5">Leaf</tissue>
    </source>
</reference>
<dbReference type="PRINTS" id="PR00420">
    <property type="entry name" value="RNGMNOXGNASE"/>
</dbReference>
<dbReference type="Proteomes" id="UP001055439">
    <property type="component" value="Chromosome 7"/>
</dbReference>
<proteinExistence type="inferred from homology"/>
<evidence type="ECO:0000259" key="4">
    <source>
        <dbReference type="Pfam" id="PF01494"/>
    </source>
</evidence>
<protein>
    <submittedName>
        <fullName evidence="5">FAD binding domain containing protein</fullName>
    </submittedName>
</protein>
<keyword evidence="1" id="KW-0560">Oxidoreductase</keyword>
<name>A0A9E7GXE9_9LILI</name>
<evidence type="ECO:0000256" key="2">
    <source>
        <dbReference type="ARBA" id="ARBA00023033"/>
    </source>
</evidence>
<evidence type="ECO:0000313" key="6">
    <source>
        <dbReference type="Proteomes" id="UP001055439"/>
    </source>
</evidence>
<dbReference type="AlphaFoldDB" id="A0A9E7GXE9"/>
<comment type="similarity">
    <text evidence="3">Belongs to the 3-hydroxybenzoate 6-hydroxylase family.</text>
</comment>
<dbReference type="EMBL" id="CP097509">
    <property type="protein sequence ID" value="URE20042.1"/>
    <property type="molecule type" value="Genomic_DNA"/>
</dbReference>
<sequence length="519" mass="56011">MNRRHLPASQLHLRFFSPTATSMAATRCWMSLSLLLSPASKARPGSDDSSLENSNHSGALPSFSHTWRLCPHLFVGTADASPTVSTDLTPPLYLSPPRAPRSLHHHCLIQTRMEAVEGIVIVGAGLAGLAAAVGLHRLGLRCVVLESSDTLRAAGFALSTWANAWRALDALGVGDTLRKQHVRLEALVSFSASSGSFTSTLAFKESKKRSGDDEVRCVRRNLLVEALAKELPQGTIRYSSKVVSMEDAGGFKLLHLADGSTLKAKVLIGCDGINSTVAKWLGLKEPTFSGRCAARGFAVFEEGHGFKPEFAQYFGRGSRAGLLPCDDNSMYWFFTWAAGANDEEWNKDAVKVKEFVLSKLKSEKVPQEVLQVIERSEPNSVASAHLRYRSPFNLLWGDISRGNVCVTGDAFHPMTPDLGQGGCSALEDGVVLAKCLGEALIGGREGGGEGDEGSRVEAALKKYGDARRWRGFELVATGYVVGIIQQGGSWAGRLLRDQVLPGALTKKYMSMADFDCGKL</sequence>
<dbReference type="PANTHER" id="PTHR45934">
    <property type="entry name" value="FAD/NAD(P)-BINDING OXIDOREDUCTASE FAMILY PROTEIN"/>
    <property type="match status" value="1"/>
</dbReference>
<evidence type="ECO:0000313" key="5">
    <source>
        <dbReference type="EMBL" id="URE20042.1"/>
    </source>
</evidence>
<dbReference type="InterPro" id="IPR002938">
    <property type="entry name" value="FAD-bd"/>
</dbReference>
<accession>A0A9E7GXE9</accession>
<evidence type="ECO:0000256" key="3">
    <source>
        <dbReference type="ARBA" id="ARBA00024018"/>
    </source>
</evidence>
<dbReference type="SUPFAM" id="SSF51905">
    <property type="entry name" value="FAD/NAD(P)-binding domain"/>
    <property type="match status" value="1"/>
</dbReference>
<keyword evidence="6" id="KW-1185">Reference proteome</keyword>
<dbReference type="OrthoDB" id="655030at2759"/>
<keyword evidence="2" id="KW-0503">Monooxygenase</keyword>
<dbReference type="Pfam" id="PF01494">
    <property type="entry name" value="FAD_binding_3"/>
    <property type="match status" value="1"/>
</dbReference>
<dbReference type="GO" id="GO:0004497">
    <property type="term" value="F:monooxygenase activity"/>
    <property type="evidence" value="ECO:0007669"/>
    <property type="project" value="UniProtKB-KW"/>
</dbReference>